<accession>A0A1H5W1I3</accession>
<keyword evidence="1" id="KW-0472">Membrane</keyword>
<dbReference type="RefSeq" id="WP_103913082.1">
    <property type="nucleotide sequence ID" value="NZ_FNUS01000002.1"/>
</dbReference>
<feature type="transmembrane region" description="Helical" evidence="1">
    <location>
        <begin position="47"/>
        <end position="69"/>
    </location>
</feature>
<protein>
    <recommendedName>
        <fullName evidence="4">DUF1772 domain-containing protein</fullName>
    </recommendedName>
</protein>
<dbReference type="EMBL" id="FNUS01000002">
    <property type="protein sequence ID" value="SEF93399.1"/>
    <property type="molecule type" value="Genomic_DNA"/>
</dbReference>
<dbReference type="Proteomes" id="UP000236738">
    <property type="component" value="Unassembled WGS sequence"/>
</dbReference>
<evidence type="ECO:0000313" key="2">
    <source>
        <dbReference type="EMBL" id="SEF93399.1"/>
    </source>
</evidence>
<organism evidence="2 3">
    <name type="scientific">Halpernia humi</name>
    <dbReference type="NCBI Taxonomy" id="493375"/>
    <lineage>
        <taxon>Bacteria</taxon>
        <taxon>Pseudomonadati</taxon>
        <taxon>Bacteroidota</taxon>
        <taxon>Flavobacteriia</taxon>
        <taxon>Flavobacteriales</taxon>
        <taxon>Weeksellaceae</taxon>
        <taxon>Chryseobacterium group</taxon>
        <taxon>Halpernia</taxon>
    </lineage>
</organism>
<reference evidence="3" key="1">
    <citation type="submission" date="2016-10" db="EMBL/GenBank/DDBJ databases">
        <authorList>
            <person name="Varghese N."/>
            <person name="Submissions S."/>
        </authorList>
    </citation>
    <scope>NUCLEOTIDE SEQUENCE [LARGE SCALE GENOMIC DNA]</scope>
    <source>
        <strain evidence="3">DSM 21580</strain>
    </source>
</reference>
<proteinExistence type="predicted"/>
<sequence length="151" mass="17093">MKKIISIITILAIGAFIGNMLNIGLSHAKYWQSLAPIDFMKFFAIDFPLLLVPTAVTLLPAWLGSLWLFLKSEKKSETKKYWLFAFIGLTLTILQTSIYHLPMNLDFIALKYDAATASSKLQDWVISHWIRIIIAIISGVYALLGFQNQTN</sequence>
<keyword evidence="3" id="KW-1185">Reference proteome</keyword>
<dbReference type="AlphaFoldDB" id="A0A1H5W1I3"/>
<dbReference type="OrthoDB" id="7839936at2"/>
<feature type="transmembrane region" description="Helical" evidence="1">
    <location>
        <begin position="81"/>
        <end position="101"/>
    </location>
</feature>
<keyword evidence="1" id="KW-0812">Transmembrane</keyword>
<name>A0A1H5W1I3_9FLAO</name>
<feature type="transmembrane region" description="Helical" evidence="1">
    <location>
        <begin position="128"/>
        <end position="146"/>
    </location>
</feature>
<gene>
    <name evidence="2" type="ORF">SAMN05421847_1075</name>
</gene>
<evidence type="ECO:0000256" key="1">
    <source>
        <dbReference type="SAM" id="Phobius"/>
    </source>
</evidence>
<evidence type="ECO:0008006" key="4">
    <source>
        <dbReference type="Google" id="ProtNLM"/>
    </source>
</evidence>
<keyword evidence="1" id="KW-1133">Transmembrane helix</keyword>
<evidence type="ECO:0000313" key="3">
    <source>
        <dbReference type="Proteomes" id="UP000236738"/>
    </source>
</evidence>